<dbReference type="SMART" id="SM00877">
    <property type="entry name" value="BMC"/>
    <property type="match status" value="1"/>
</dbReference>
<protein>
    <submittedName>
        <fullName evidence="6">Ethanolamine utilization protein</fullName>
    </submittedName>
</protein>
<evidence type="ECO:0000256" key="1">
    <source>
        <dbReference type="ARBA" id="ARBA00024322"/>
    </source>
</evidence>
<dbReference type="AlphaFoldDB" id="A0AB94IPD6"/>
<dbReference type="InterPro" id="IPR000249">
    <property type="entry name" value="BMC_dom"/>
</dbReference>
<accession>A0AB94IPD6</accession>
<comment type="similarity">
    <text evidence="3">Belongs to the bacterial microcompartments protein family.</text>
</comment>
<keyword evidence="7" id="KW-1185">Reference proteome</keyword>
<comment type="caution">
    <text evidence="6">The sequence shown here is derived from an EMBL/GenBank/DDBJ whole genome shotgun (WGS) entry which is preliminary data.</text>
</comment>
<comment type="subcellular location">
    <subcellularLocation>
        <location evidence="1">Bacterial microcompartment</location>
    </subcellularLocation>
</comment>
<dbReference type="PANTHER" id="PTHR33941:SF11">
    <property type="entry name" value="BACTERIAL MICROCOMPARTMENT SHELL PROTEIN PDUJ"/>
    <property type="match status" value="1"/>
</dbReference>
<dbReference type="PANTHER" id="PTHR33941">
    <property type="entry name" value="PROPANEDIOL UTILIZATION PROTEIN PDUA"/>
    <property type="match status" value="1"/>
</dbReference>
<name>A0AB94IPD6_9BACI</name>
<dbReference type="InterPro" id="IPR050575">
    <property type="entry name" value="BMC_shell"/>
</dbReference>
<dbReference type="CDD" id="cd07045">
    <property type="entry name" value="BMC_CcmK_like"/>
    <property type="match status" value="1"/>
</dbReference>
<evidence type="ECO:0000256" key="2">
    <source>
        <dbReference type="ARBA" id="ARBA00024446"/>
    </source>
</evidence>
<evidence type="ECO:0000256" key="4">
    <source>
        <dbReference type="SAM" id="MobiDB-lite"/>
    </source>
</evidence>
<feature type="region of interest" description="Disordered" evidence="4">
    <location>
        <begin position="97"/>
        <end position="122"/>
    </location>
</feature>
<organism evidence="6 7">
    <name type="scientific">Neobacillus vireti LMG 21834</name>
    <dbReference type="NCBI Taxonomy" id="1131730"/>
    <lineage>
        <taxon>Bacteria</taxon>
        <taxon>Bacillati</taxon>
        <taxon>Bacillota</taxon>
        <taxon>Bacilli</taxon>
        <taxon>Bacillales</taxon>
        <taxon>Bacillaceae</taxon>
        <taxon>Neobacillus</taxon>
    </lineage>
</organism>
<dbReference type="PROSITE" id="PS51930">
    <property type="entry name" value="BMC_2"/>
    <property type="match status" value="1"/>
</dbReference>
<dbReference type="Proteomes" id="UP000018877">
    <property type="component" value="Unassembled WGS sequence"/>
</dbReference>
<dbReference type="SUPFAM" id="SSF143414">
    <property type="entry name" value="CcmK-like"/>
    <property type="match status" value="1"/>
</dbReference>
<dbReference type="RefSeq" id="WP_024028089.1">
    <property type="nucleotide sequence ID" value="NZ_ALAN01000059.1"/>
</dbReference>
<evidence type="ECO:0000256" key="3">
    <source>
        <dbReference type="PROSITE-ProRule" id="PRU01278"/>
    </source>
</evidence>
<evidence type="ECO:0000259" key="5">
    <source>
        <dbReference type="PROSITE" id="PS51930"/>
    </source>
</evidence>
<evidence type="ECO:0000313" key="7">
    <source>
        <dbReference type="Proteomes" id="UP000018877"/>
    </source>
</evidence>
<reference evidence="6 7" key="1">
    <citation type="journal article" date="2014" name="Environ. Microbiol.">
        <title>The nitrate-ammonifying and nosZ-carrying bacterium Bacillus vireti is a potent source and sink for nitric and nitrous oxide under high nitrate conditions.</title>
        <authorList>
            <person name="Mania D."/>
            <person name="Heylen K."/>
            <person name="van Spanning R.J."/>
            <person name="Frostegard A."/>
        </authorList>
    </citation>
    <scope>NUCLEOTIDE SEQUENCE [LARGE SCALE GENOMIC DNA]</scope>
    <source>
        <strain evidence="6 7">LMG 21834</strain>
    </source>
</reference>
<feature type="domain" description="BMC" evidence="5">
    <location>
        <begin position="4"/>
        <end position="88"/>
    </location>
</feature>
<proteinExistence type="inferred from homology"/>
<dbReference type="InterPro" id="IPR044872">
    <property type="entry name" value="CcmK/CsoS1_BMC"/>
</dbReference>
<gene>
    <name evidence="6" type="ORF">BAVI_09446</name>
</gene>
<sequence>MTKALGMIETQGLATSIEAVDVMLKNSYVQLVQQSMVDAALVTILIEGDVSAVKAAVEAGVELAKRRGALVAFHVIPHPDLSTNHLIRMKAADGYEANKMDNKPNVNKKDAENESNQDEVKE</sequence>
<evidence type="ECO:0000313" key="6">
    <source>
        <dbReference type="EMBL" id="ETI68975.1"/>
    </source>
</evidence>
<keyword evidence="2" id="KW-1283">Bacterial microcompartment</keyword>
<dbReference type="Pfam" id="PF00936">
    <property type="entry name" value="BMC"/>
    <property type="match status" value="1"/>
</dbReference>
<dbReference type="GO" id="GO:0031469">
    <property type="term" value="C:bacterial microcompartment"/>
    <property type="evidence" value="ECO:0007669"/>
    <property type="project" value="UniProtKB-SubCell"/>
</dbReference>
<dbReference type="EMBL" id="ALAN01000059">
    <property type="protein sequence ID" value="ETI68975.1"/>
    <property type="molecule type" value="Genomic_DNA"/>
</dbReference>
<dbReference type="Gene3D" id="3.30.70.1710">
    <property type="match status" value="1"/>
</dbReference>
<dbReference type="InterPro" id="IPR037233">
    <property type="entry name" value="CcmK-like_sf"/>
</dbReference>